<feature type="transmembrane region" description="Helical" evidence="8">
    <location>
        <begin position="337"/>
        <end position="359"/>
    </location>
</feature>
<dbReference type="PANTHER" id="PTHR45689:SF5">
    <property type="entry name" value="I[[H]] CHANNEL, ISOFORM E"/>
    <property type="match status" value="1"/>
</dbReference>
<evidence type="ECO:0000256" key="8">
    <source>
        <dbReference type="SAM" id="Phobius"/>
    </source>
</evidence>
<feature type="compositionally biased region" description="Low complexity" evidence="7">
    <location>
        <begin position="146"/>
        <end position="157"/>
    </location>
</feature>
<sequence>MADQARAMGRTRSQTAPDRPLRRDGKPHTGSGRVGLRDVQEELTSRLNFLRDQVLTDLNNVHYKLDLLCSHLAVTDDKKTVTGDTRELLPHQRLRGTRPSGPVKPDEYIETDELLSNDHYGWSDQELPPLPKAPELNSRLRHATAGSSQGSGSSPSVHDVDVDDGDGLRPPVSKNFLPRPADGDDERTLDDLGPTSELDVCHPHGTPSNPGDSHSIRSRNSGVHGKVAIENDNRVSDGQEVKHTIEPPVGPVSERCAPRIGVDKDKSDVSMDVQFTGDIENKGRGESKFERSKRNHSTWSQAPGPRSPSEYLQRRAQNAPKLYALHPDGYFRRVIDVAGFMVVTIEVITLPIAFAWQLVMAAEWGVRIFWTIDTLLNMITGHYTKDYHVEIRLRQSAWFYLSGWFLFDLVVVCCEWIFGALAPQRNHVLQTIPRALRLLRAMRQGKRYDVIWQKMKLFVVSKELNLVLDTLRLLTVIVLVNHVVACLWFWLGQQTLDASDTGKSWLSDEHLQTDKFSYQYATSLHWAMTQVTPGSMEVFPNNSAERVYNIICLVGGLILSTSLIAALSSMMTQYRLSLQNYSRNEAMLQAYLSQEHVNQSLRYEIVQQAQTHMKVNKVRLKEQDIEFLKMASTEAQDKLRHFVVMKTLSSHIFLNTLNAMDMASMRSFCKNAIESQHMEKGEHIFVEGIPAEGMYFVAHGHVQYTPGELAPEFLWADDDSRFSLQDGAWCAEVGLWAIWNYLGNLVAQEAVEMMSLSVDSLKKEAVRFPNTTLKIFQQYRTTFHSFLNEPGCIRSDLSYAIDYYELISCIPREARMKLAEPVLDQLHMGVRGALAIGQSADDKMDLYREVEAGKCNVSLIGEEVVRTVFVIVLRIRLDGDRRSMLVKMGEVKIDGDGSYSTSTAGQLPGTKRTDQENLVAAANRLLNQDFSSVKDSCQINVSGEREHEVVLKSSEKHRIRTRYLRTILQAELEPDFPHESVPVNFGGVKVHTNFFQQRHRREATQHALRVLEEKDHATVILNKGKHGSKHDVYLWLTDAEFAALSGQDHLLAEWMKHVAARQQALRAGTLRP</sequence>
<gene>
    <name evidence="10" type="ORF">NSCI0253_LOCUS4833</name>
</gene>
<proteinExistence type="predicted"/>
<feature type="transmembrane region" description="Helical" evidence="8">
    <location>
        <begin position="397"/>
        <end position="418"/>
    </location>
</feature>
<evidence type="ECO:0000256" key="1">
    <source>
        <dbReference type="ARBA" id="ARBA00004141"/>
    </source>
</evidence>
<feature type="region of interest" description="Disordered" evidence="7">
    <location>
        <begin position="1"/>
        <end position="36"/>
    </location>
</feature>
<dbReference type="GO" id="GO:0035725">
    <property type="term" value="P:sodium ion transmembrane transport"/>
    <property type="evidence" value="ECO:0007669"/>
    <property type="project" value="TreeGrafter"/>
</dbReference>
<feature type="transmembrane region" description="Helical" evidence="8">
    <location>
        <begin position="471"/>
        <end position="491"/>
    </location>
</feature>
<dbReference type="Pfam" id="PF00520">
    <property type="entry name" value="Ion_trans"/>
    <property type="match status" value="1"/>
</dbReference>
<dbReference type="SUPFAM" id="SSF81324">
    <property type="entry name" value="Voltage-gated potassium channels"/>
    <property type="match status" value="1"/>
</dbReference>
<evidence type="ECO:0000256" key="3">
    <source>
        <dbReference type="ARBA" id="ARBA00022692"/>
    </source>
</evidence>
<dbReference type="InterPro" id="IPR018490">
    <property type="entry name" value="cNMP-bd_dom_sf"/>
</dbReference>
<dbReference type="GO" id="GO:0098855">
    <property type="term" value="C:HCN channel complex"/>
    <property type="evidence" value="ECO:0007669"/>
    <property type="project" value="TreeGrafter"/>
</dbReference>
<dbReference type="SUPFAM" id="SSF51206">
    <property type="entry name" value="cAMP-binding domain-like"/>
    <property type="match status" value="1"/>
</dbReference>
<dbReference type="InterPro" id="IPR051413">
    <property type="entry name" value="K/Na_HCN_channel"/>
</dbReference>
<accession>A0A7S1EXX2</accession>
<dbReference type="GO" id="GO:0003254">
    <property type="term" value="P:regulation of membrane depolarization"/>
    <property type="evidence" value="ECO:0007669"/>
    <property type="project" value="TreeGrafter"/>
</dbReference>
<feature type="compositionally biased region" description="Basic and acidic residues" evidence="7">
    <location>
        <begin position="279"/>
        <end position="292"/>
    </location>
</feature>
<feature type="transmembrane region" description="Helical" evidence="8">
    <location>
        <begin position="547"/>
        <end position="567"/>
    </location>
</feature>
<keyword evidence="5" id="KW-0406">Ion transport</keyword>
<dbReference type="Gene3D" id="2.60.120.10">
    <property type="entry name" value="Jelly Rolls"/>
    <property type="match status" value="1"/>
</dbReference>
<feature type="compositionally biased region" description="Basic and acidic residues" evidence="7">
    <location>
        <begin position="79"/>
        <end position="90"/>
    </location>
</feature>
<evidence type="ECO:0000256" key="2">
    <source>
        <dbReference type="ARBA" id="ARBA00022448"/>
    </source>
</evidence>
<evidence type="ECO:0000259" key="9">
    <source>
        <dbReference type="PROSITE" id="PS50042"/>
    </source>
</evidence>
<organism evidence="10">
    <name type="scientific">Noctiluca scintillans</name>
    <name type="common">Sea sparkle</name>
    <name type="synonym">Red tide dinoflagellate</name>
    <dbReference type="NCBI Taxonomy" id="2966"/>
    <lineage>
        <taxon>Eukaryota</taxon>
        <taxon>Sar</taxon>
        <taxon>Alveolata</taxon>
        <taxon>Dinophyceae</taxon>
        <taxon>Noctilucales</taxon>
        <taxon>Noctilucaceae</taxon>
        <taxon>Noctiluca</taxon>
    </lineage>
</organism>
<dbReference type="PROSITE" id="PS50042">
    <property type="entry name" value="CNMP_BINDING_3"/>
    <property type="match status" value="1"/>
</dbReference>
<dbReference type="PANTHER" id="PTHR45689">
    <property type="entry name" value="I[[H]] CHANNEL, ISOFORM E"/>
    <property type="match status" value="1"/>
</dbReference>
<keyword evidence="6 8" id="KW-0472">Membrane</keyword>
<protein>
    <recommendedName>
        <fullName evidence="9">Cyclic nucleotide-binding domain-containing protein</fullName>
    </recommendedName>
</protein>
<feature type="domain" description="Cyclic nucleotide-binding" evidence="9">
    <location>
        <begin position="644"/>
        <end position="782"/>
    </location>
</feature>
<dbReference type="EMBL" id="HBFQ01006867">
    <property type="protein sequence ID" value="CAD8830487.1"/>
    <property type="molecule type" value="Transcribed_RNA"/>
</dbReference>
<evidence type="ECO:0000256" key="4">
    <source>
        <dbReference type="ARBA" id="ARBA00022989"/>
    </source>
</evidence>
<dbReference type="InterPro" id="IPR000595">
    <property type="entry name" value="cNMP-bd_dom"/>
</dbReference>
<evidence type="ECO:0000313" key="10">
    <source>
        <dbReference type="EMBL" id="CAD8830487.1"/>
    </source>
</evidence>
<dbReference type="Gene3D" id="1.10.287.70">
    <property type="match status" value="1"/>
</dbReference>
<keyword evidence="4 8" id="KW-1133">Transmembrane helix</keyword>
<keyword evidence="2" id="KW-0813">Transport</keyword>
<comment type="subcellular location">
    <subcellularLocation>
        <location evidence="1">Membrane</location>
        <topology evidence="1">Multi-pass membrane protein</topology>
    </subcellularLocation>
</comment>
<evidence type="ECO:0000256" key="6">
    <source>
        <dbReference type="ARBA" id="ARBA00023136"/>
    </source>
</evidence>
<dbReference type="InterPro" id="IPR005821">
    <property type="entry name" value="Ion_trans_dom"/>
</dbReference>
<reference evidence="10" key="1">
    <citation type="submission" date="2021-01" db="EMBL/GenBank/DDBJ databases">
        <authorList>
            <person name="Corre E."/>
            <person name="Pelletier E."/>
            <person name="Niang G."/>
            <person name="Scheremetjew M."/>
            <person name="Finn R."/>
            <person name="Kale V."/>
            <person name="Holt S."/>
            <person name="Cochrane G."/>
            <person name="Meng A."/>
            <person name="Brown T."/>
            <person name="Cohen L."/>
        </authorList>
    </citation>
    <scope>NUCLEOTIDE SEQUENCE</scope>
</reference>
<dbReference type="InterPro" id="IPR014710">
    <property type="entry name" value="RmlC-like_jellyroll"/>
</dbReference>
<feature type="region of interest" description="Disordered" evidence="7">
    <location>
        <begin position="79"/>
        <end position="106"/>
    </location>
</feature>
<keyword evidence="3 8" id="KW-0812">Transmembrane</keyword>
<feature type="region of interest" description="Disordered" evidence="7">
    <location>
        <begin position="142"/>
        <end position="219"/>
    </location>
</feature>
<name>A0A7S1EXX2_NOCSC</name>
<evidence type="ECO:0000256" key="5">
    <source>
        <dbReference type="ARBA" id="ARBA00023065"/>
    </source>
</evidence>
<dbReference type="AlphaFoldDB" id="A0A7S1EXX2"/>
<evidence type="ECO:0000256" key="7">
    <source>
        <dbReference type="SAM" id="MobiDB-lite"/>
    </source>
</evidence>
<dbReference type="GO" id="GO:0005249">
    <property type="term" value="F:voltage-gated potassium channel activity"/>
    <property type="evidence" value="ECO:0007669"/>
    <property type="project" value="TreeGrafter"/>
</dbReference>
<feature type="region of interest" description="Disordered" evidence="7">
    <location>
        <begin position="279"/>
        <end position="310"/>
    </location>
</feature>
<dbReference type="CDD" id="cd00038">
    <property type="entry name" value="CAP_ED"/>
    <property type="match status" value="1"/>
</dbReference>